<dbReference type="Gramene" id="TraesRN4A0101144400.1">
    <property type="protein sequence ID" value="TraesRN4A0101144400.1"/>
    <property type="gene ID" value="TraesRN4A0101144400"/>
</dbReference>
<dbReference type="AlphaFoldDB" id="A0A3B6I5B6"/>
<dbReference type="CDD" id="cd19499">
    <property type="entry name" value="RecA-like_ClpB_Hsp104-like"/>
    <property type="match status" value="1"/>
</dbReference>
<dbReference type="PANTHER" id="PTHR11638:SF157">
    <property type="entry name" value="AAA+ ATPASE DOMAIN-CONTAINING PROTEIN"/>
    <property type="match status" value="1"/>
</dbReference>
<evidence type="ECO:0000256" key="3">
    <source>
        <dbReference type="ARBA" id="ARBA00023186"/>
    </source>
</evidence>
<dbReference type="InterPro" id="IPR050130">
    <property type="entry name" value="ClpA_ClpB"/>
</dbReference>
<keyword evidence="7" id="KW-1185">Reference proteome</keyword>
<dbReference type="SMART" id="SM01086">
    <property type="entry name" value="ClpB_D2-small"/>
    <property type="match status" value="1"/>
</dbReference>
<dbReference type="Pfam" id="PF17871">
    <property type="entry name" value="AAA_lid_9"/>
    <property type="match status" value="1"/>
</dbReference>
<reference evidence="6" key="2">
    <citation type="submission" date="2018-10" db="UniProtKB">
        <authorList>
            <consortium name="EnsemblPlants"/>
        </authorList>
    </citation>
    <scope>IDENTIFICATION</scope>
</reference>
<keyword evidence="3" id="KW-0143">Chaperone</keyword>
<dbReference type="GO" id="GO:0034605">
    <property type="term" value="P:cellular response to heat"/>
    <property type="evidence" value="ECO:0000318"/>
    <property type="project" value="GO_Central"/>
</dbReference>
<dbReference type="Gramene" id="TraesCS4A02G443200.1">
    <property type="protein sequence ID" value="TraesCS4A02G443200.1"/>
    <property type="gene ID" value="TraesCS4A02G443200"/>
</dbReference>
<feature type="domain" description="AAA+ ATPase" evidence="4">
    <location>
        <begin position="88"/>
        <end position="235"/>
    </location>
</feature>
<gene>
    <name evidence="6" type="primary">LOC123083359</name>
</gene>
<dbReference type="GO" id="GO:0005524">
    <property type="term" value="F:ATP binding"/>
    <property type="evidence" value="ECO:0007669"/>
    <property type="project" value="UniProtKB-KW"/>
</dbReference>
<dbReference type="Gene3D" id="3.40.50.300">
    <property type="entry name" value="P-loop containing nucleotide triphosphate hydrolases"/>
    <property type="match status" value="3"/>
</dbReference>
<dbReference type="EnsemblPlants" id="TraesCS4A02G443200.1">
    <property type="protein sequence ID" value="TraesCS4A02G443200.1"/>
    <property type="gene ID" value="TraesCS4A02G443200"/>
</dbReference>
<dbReference type="GeneID" id="123083359"/>
<evidence type="ECO:0000256" key="1">
    <source>
        <dbReference type="ARBA" id="ARBA00022741"/>
    </source>
</evidence>
<sequence length="643" mass="70437">MSWSSPESMLFVGASAVASAALTWATWTLLDEFKYDKRPSDTNYNELLGVKPLDATASLRTLDAATTDTVIGRNDEIDRLVCILCRRTKNCAALVGAAGVGKTAIVEGLAQRIATGNVPNTLVGARIVEVDMGAMMAGTHWRGMFEQRIKDAIKEAEEAEGKVILFIDEMHMVVGAGEHKGGPVDAPNILKPALARGRIRCVGATTSEEYQKYVHTDAALERRFQKVVIEEPTVHATIAILQGLKHRYQEHHGLKIQDDALVAAAHLAARYITGRKFPDKAIDLMDEACATTKMHADKQTTLEIVVGPGHVARVVSRWTKIPLTTLDQEENEKLIHIAKKLHEHVIGQDEAVNLVAQAVLRSRLGFGQIGQPISAFLFLGPIGVGKTELAKALAEKIFDNEKALIHFDMSEYADSGSVSRLTGGSRSYEEYGQLTEKVKRLPYSVILFDQVDKANASVFKVFHQLLDDAMLTDGKGQVVDFKNTIVIMTSNIGAEHLPSRITGENTIKSGRDLLMNQVKKRFKPELINRLSKVVIFEPLSHNELRKIVKIQMNNVIATVANKGVSVLATDAALDVILSQSHDPVDGARPIRRWVQNHVSTILSDMLVDGEACAGSTISIDAAADDKRGLTFQVLKKQQELADQ</sequence>
<dbReference type="InterPro" id="IPR003593">
    <property type="entry name" value="AAA+_ATPase"/>
</dbReference>
<evidence type="ECO:0000256" key="2">
    <source>
        <dbReference type="ARBA" id="ARBA00022840"/>
    </source>
</evidence>
<dbReference type="Proteomes" id="UP000019116">
    <property type="component" value="Chromosome 4A"/>
</dbReference>
<dbReference type="InterPro" id="IPR041546">
    <property type="entry name" value="ClpA/ClpB_AAA_lid"/>
</dbReference>
<dbReference type="FunFam" id="3.40.50.300:FF:000025">
    <property type="entry name" value="ATP-dependent Clp protease subunit"/>
    <property type="match status" value="1"/>
</dbReference>
<dbReference type="PRINTS" id="PR00300">
    <property type="entry name" value="CLPPROTEASEA"/>
</dbReference>
<evidence type="ECO:0000259" key="4">
    <source>
        <dbReference type="SMART" id="SM00382"/>
    </source>
</evidence>
<evidence type="ECO:0000313" key="7">
    <source>
        <dbReference type="Proteomes" id="UP000019116"/>
    </source>
</evidence>
<organism evidence="6">
    <name type="scientific">Triticum aestivum</name>
    <name type="common">Wheat</name>
    <dbReference type="NCBI Taxonomy" id="4565"/>
    <lineage>
        <taxon>Eukaryota</taxon>
        <taxon>Viridiplantae</taxon>
        <taxon>Streptophyta</taxon>
        <taxon>Embryophyta</taxon>
        <taxon>Tracheophyta</taxon>
        <taxon>Spermatophyta</taxon>
        <taxon>Magnoliopsida</taxon>
        <taxon>Liliopsida</taxon>
        <taxon>Poales</taxon>
        <taxon>Poaceae</taxon>
        <taxon>BOP clade</taxon>
        <taxon>Pooideae</taxon>
        <taxon>Triticodae</taxon>
        <taxon>Triticeae</taxon>
        <taxon>Triticinae</taxon>
        <taxon>Triticum</taxon>
    </lineage>
</organism>
<dbReference type="PANTHER" id="PTHR11638">
    <property type="entry name" value="ATP-DEPENDENT CLP PROTEASE"/>
    <property type="match status" value="1"/>
</dbReference>
<dbReference type="InterPro" id="IPR027417">
    <property type="entry name" value="P-loop_NTPase"/>
</dbReference>
<feature type="domain" description="AAA+ ATPase" evidence="4">
    <location>
        <begin position="372"/>
        <end position="519"/>
    </location>
</feature>
<dbReference type="CDD" id="cd00009">
    <property type="entry name" value="AAA"/>
    <property type="match status" value="1"/>
</dbReference>
<keyword evidence="1" id="KW-0547">Nucleotide-binding</keyword>
<accession>A0A3B6I5B6</accession>
<dbReference type="InterPro" id="IPR001270">
    <property type="entry name" value="ClpA/B"/>
</dbReference>
<dbReference type="GO" id="GO:0016887">
    <property type="term" value="F:ATP hydrolysis activity"/>
    <property type="evidence" value="ECO:0000318"/>
    <property type="project" value="GO_Central"/>
</dbReference>
<evidence type="ECO:0008006" key="8">
    <source>
        <dbReference type="Google" id="ProtNLM"/>
    </source>
</evidence>
<proteinExistence type="predicted"/>
<name>A0A3B6I5B6_WHEAT</name>
<dbReference type="InterPro" id="IPR019489">
    <property type="entry name" value="Clp_ATPase_C"/>
</dbReference>
<dbReference type="Pfam" id="PF07724">
    <property type="entry name" value="AAA_2"/>
    <property type="match status" value="1"/>
</dbReference>
<dbReference type="OrthoDB" id="47330at2759"/>
<evidence type="ECO:0000313" key="6">
    <source>
        <dbReference type="EnsemblPlants" id="TraesCS4A02G443200.1"/>
    </source>
</evidence>
<dbReference type="GO" id="GO:0005737">
    <property type="term" value="C:cytoplasm"/>
    <property type="evidence" value="ECO:0000318"/>
    <property type="project" value="GO_Central"/>
</dbReference>
<feature type="domain" description="Clp ATPase C-terminal" evidence="5">
    <location>
        <begin position="539"/>
        <end position="631"/>
    </location>
</feature>
<dbReference type="Pfam" id="PF00004">
    <property type="entry name" value="AAA"/>
    <property type="match status" value="1"/>
</dbReference>
<dbReference type="InterPro" id="IPR003959">
    <property type="entry name" value="ATPase_AAA_core"/>
</dbReference>
<evidence type="ECO:0000259" key="5">
    <source>
        <dbReference type="SMART" id="SM01086"/>
    </source>
</evidence>
<dbReference type="STRING" id="4565.A0A3B6I5B6"/>
<protein>
    <recommendedName>
        <fullName evidence="8">AAA+ ATPase domain-containing protein</fullName>
    </recommendedName>
</protein>
<dbReference type="Gene3D" id="1.10.8.60">
    <property type="match status" value="1"/>
</dbReference>
<dbReference type="Pfam" id="PF10431">
    <property type="entry name" value="ClpB_D2-small"/>
    <property type="match status" value="1"/>
</dbReference>
<dbReference type="SMR" id="A0A3B6I5B6"/>
<dbReference type="Gramene" id="TraesCS4A03G1104500.1">
    <property type="protein sequence ID" value="TraesCS4A03G1104500.1.CDS"/>
    <property type="gene ID" value="TraesCS4A03G1104500"/>
</dbReference>
<keyword evidence="2" id="KW-0067">ATP-binding</keyword>
<dbReference type="SUPFAM" id="SSF52540">
    <property type="entry name" value="P-loop containing nucleoside triphosphate hydrolases"/>
    <property type="match status" value="2"/>
</dbReference>
<dbReference type="RefSeq" id="XP_044361356.1">
    <property type="nucleotide sequence ID" value="XM_044505421.1"/>
</dbReference>
<reference evidence="6" key="1">
    <citation type="submission" date="2018-08" db="EMBL/GenBank/DDBJ databases">
        <authorList>
            <person name="Rossello M."/>
        </authorList>
    </citation>
    <scope>NUCLEOTIDE SEQUENCE [LARGE SCALE GENOMIC DNA]</scope>
    <source>
        <strain evidence="6">cv. Chinese Spring</strain>
    </source>
</reference>
<dbReference type="SMART" id="SM00382">
    <property type="entry name" value="AAA"/>
    <property type="match status" value="2"/>
</dbReference>